<dbReference type="PANTHER" id="PTHR17598:SF13">
    <property type="entry name" value="DNA POLYMERASE DELTA SUBUNIT 3"/>
    <property type="match status" value="1"/>
</dbReference>
<proteinExistence type="predicted"/>
<keyword evidence="7" id="KW-1185">Reference proteome</keyword>
<keyword evidence="3" id="KW-0235">DNA replication</keyword>
<evidence type="ECO:0000256" key="4">
    <source>
        <dbReference type="ARBA" id="ARBA00023242"/>
    </source>
</evidence>
<feature type="compositionally biased region" description="Basic and acidic residues" evidence="5">
    <location>
        <begin position="338"/>
        <end position="347"/>
    </location>
</feature>
<gene>
    <name evidence="6" type="primary">cdc27</name>
    <name evidence="6" type="ORF">SEUCBS140593_001113</name>
</gene>
<dbReference type="InterPro" id="IPR019038">
    <property type="entry name" value="POLD3"/>
</dbReference>
<evidence type="ECO:0000313" key="7">
    <source>
        <dbReference type="Proteomes" id="UP001642482"/>
    </source>
</evidence>
<feature type="compositionally biased region" description="Low complexity" evidence="5">
    <location>
        <begin position="193"/>
        <end position="213"/>
    </location>
</feature>
<dbReference type="Gene3D" id="3.90.1030.20">
    <property type="entry name" value="DNA polymerase delta, p66 (Cdc27) subunit, wHTH domain"/>
    <property type="match status" value="1"/>
</dbReference>
<organism evidence="6 7">
    <name type="scientific">Sporothrix eucalyptigena</name>
    <dbReference type="NCBI Taxonomy" id="1812306"/>
    <lineage>
        <taxon>Eukaryota</taxon>
        <taxon>Fungi</taxon>
        <taxon>Dikarya</taxon>
        <taxon>Ascomycota</taxon>
        <taxon>Pezizomycotina</taxon>
        <taxon>Sordariomycetes</taxon>
        <taxon>Sordariomycetidae</taxon>
        <taxon>Ophiostomatales</taxon>
        <taxon>Ophiostomataceae</taxon>
        <taxon>Sporothrix</taxon>
    </lineage>
</organism>
<protein>
    <recommendedName>
        <fullName evidence="2">DNA polymerase delta subunit 3</fullName>
    </recommendedName>
</protein>
<sequence>MDAAKEFLADEVLGERKVITFRYLSRALKVHVNVAKKALFDFYTVQNAKKAGSLHATYLLSGTKAEASHARNGNADDADVDMKDGAPEHPQSEKVPTTVMTLVAEENLESALSTYAILTGIHVYSISPQPMSDLDLLADSVRQLHELRGENAPDEEPKTFGTIPNPHVQRRQRKGQAPSVVAAAAAAAASSSTSAAASAPAKASPKPVSSDAPGPNSIWNKVKTAPVKEEPNSGASSPKPAADNASAETKKPVAAASSSAAAPPGLKRAGSSGGGGIMQAFAKGASAAKPKKKEPIPVVKKPEDEDTTMGMSDDGGDDGDDDILPKAQQVTGGKSHQQRQEELRKMMEEDDDDDAEDEKNEEDEREDTPMEDIEENPAETAPAKDEGPSEVVAASSGDGRRRGKRRVMRKKMIEDKDGYLVTIQEPGWESFSEDEAPAKATPTAATPASSGSSAAAKPKKPAPKTGQGNIMSFFAKK</sequence>
<feature type="region of interest" description="Disordered" evidence="5">
    <location>
        <begin position="67"/>
        <end position="93"/>
    </location>
</feature>
<evidence type="ECO:0000313" key="6">
    <source>
        <dbReference type="EMBL" id="CAK7211251.1"/>
    </source>
</evidence>
<evidence type="ECO:0000256" key="3">
    <source>
        <dbReference type="ARBA" id="ARBA00022705"/>
    </source>
</evidence>
<feature type="compositionally biased region" description="Low complexity" evidence="5">
    <location>
        <begin position="438"/>
        <end position="456"/>
    </location>
</feature>
<feature type="compositionally biased region" description="Acidic residues" evidence="5">
    <location>
        <begin position="348"/>
        <end position="377"/>
    </location>
</feature>
<accession>A0ABP0AVT4</accession>
<reference evidence="6 7" key="1">
    <citation type="submission" date="2024-01" db="EMBL/GenBank/DDBJ databases">
        <authorList>
            <person name="Allen C."/>
            <person name="Tagirdzhanova G."/>
        </authorList>
    </citation>
    <scope>NUCLEOTIDE SEQUENCE [LARGE SCALE GENOMIC DNA]</scope>
</reference>
<feature type="compositionally biased region" description="Basic residues" evidence="5">
    <location>
        <begin position="401"/>
        <end position="410"/>
    </location>
</feature>
<feature type="region of interest" description="Disordered" evidence="5">
    <location>
        <begin position="149"/>
        <end position="179"/>
    </location>
</feature>
<dbReference type="InterPro" id="IPR041913">
    <property type="entry name" value="POLD3_sf"/>
</dbReference>
<dbReference type="EMBL" id="CAWUHD010000006">
    <property type="protein sequence ID" value="CAK7211251.1"/>
    <property type="molecule type" value="Genomic_DNA"/>
</dbReference>
<feature type="region of interest" description="Disordered" evidence="5">
    <location>
        <begin position="193"/>
        <end position="413"/>
    </location>
</feature>
<feature type="compositionally biased region" description="Basic and acidic residues" evidence="5">
    <location>
        <begin position="80"/>
        <end position="92"/>
    </location>
</feature>
<evidence type="ECO:0000256" key="5">
    <source>
        <dbReference type="SAM" id="MobiDB-lite"/>
    </source>
</evidence>
<name>A0ABP0AVT4_9PEZI</name>
<dbReference type="PANTHER" id="PTHR17598">
    <property type="entry name" value="DNA POLYMERASE DELTA SUBUNIT 3"/>
    <property type="match status" value="1"/>
</dbReference>
<comment type="caution">
    <text evidence="6">The sequence shown here is derived from an EMBL/GenBank/DDBJ whole genome shotgun (WGS) entry which is preliminary data.</text>
</comment>
<evidence type="ECO:0000256" key="1">
    <source>
        <dbReference type="ARBA" id="ARBA00004123"/>
    </source>
</evidence>
<keyword evidence="4" id="KW-0539">Nucleus</keyword>
<dbReference type="Pfam" id="PF09507">
    <property type="entry name" value="CDC27"/>
    <property type="match status" value="1"/>
</dbReference>
<feature type="region of interest" description="Disordered" evidence="5">
    <location>
        <begin position="426"/>
        <end position="477"/>
    </location>
</feature>
<comment type="subcellular location">
    <subcellularLocation>
        <location evidence="1">Nucleus</location>
    </subcellularLocation>
</comment>
<feature type="compositionally biased region" description="Basic and acidic residues" evidence="5">
    <location>
        <begin position="149"/>
        <end position="158"/>
    </location>
</feature>
<evidence type="ECO:0000256" key="2">
    <source>
        <dbReference type="ARBA" id="ARBA00017589"/>
    </source>
</evidence>
<dbReference type="Proteomes" id="UP001642482">
    <property type="component" value="Unassembled WGS sequence"/>
</dbReference>